<sequence>MEKVRPAMAAGDVMDGGSYNAINGGIQGGANIPDDAEELTVPFPNGAPEQTGSDTLGQAVMREPYDPNCGNGSTDDQVLGGNSGMYGGGTPLFTLDGWLDSAANVDQLRDNWTGFVFNPETEEYRFPPA</sequence>
<name>A0AAD5WX00_9PEZI</name>
<proteinExistence type="predicted"/>
<dbReference type="Proteomes" id="UP001201980">
    <property type="component" value="Unassembled WGS sequence"/>
</dbReference>
<evidence type="ECO:0000256" key="1">
    <source>
        <dbReference type="SAM" id="MobiDB-lite"/>
    </source>
</evidence>
<feature type="region of interest" description="Disordered" evidence="1">
    <location>
        <begin position="29"/>
        <end position="83"/>
    </location>
</feature>
<dbReference type="AlphaFoldDB" id="A0AAD5WX00"/>
<evidence type="ECO:0000313" key="2">
    <source>
        <dbReference type="EMBL" id="KAJ2905880.1"/>
    </source>
</evidence>
<reference evidence="2" key="1">
    <citation type="submission" date="2022-07" db="EMBL/GenBank/DDBJ databases">
        <title>Draft genome sequence of Zalerion maritima ATCC 34329, a (micro)plastics degrading marine fungus.</title>
        <authorList>
            <person name="Paco A."/>
            <person name="Goncalves M.F.M."/>
            <person name="Rocha-Santos T.A.P."/>
            <person name="Alves A."/>
        </authorList>
    </citation>
    <scope>NUCLEOTIDE SEQUENCE</scope>
    <source>
        <strain evidence="2">ATCC 34329</strain>
    </source>
</reference>
<protein>
    <submittedName>
        <fullName evidence="2">Uncharacterized protein</fullName>
    </submittedName>
</protein>
<gene>
    <name evidence="2" type="ORF">MKZ38_003888</name>
</gene>
<keyword evidence="3" id="KW-1185">Reference proteome</keyword>
<accession>A0AAD5WX00</accession>
<comment type="caution">
    <text evidence="2">The sequence shown here is derived from an EMBL/GenBank/DDBJ whole genome shotgun (WGS) entry which is preliminary data.</text>
</comment>
<evidence type="ECO:0000313" key="3">
    <source>
        <dbReference type="Proteomes" id="UP001201980"/>
    </source>
</evidence>
<organism evidence="2 3">
    <name type="scientific">Zalerion maritima</name>
    <dbReference type="NCBI Taxonomy" id="339359"/>
    <lineage>
        <taxon>Eukaryota</taxon>
        <taxon>Fungi</taxon>
        <taxon>Dikarya</taxon>
        <taxon>Ascomycota</taxon>
        <taxon>Pezizomycotina</taxon>
        <taxon>Sordariomycetes</taxon>
        <taxon>Lulworthiomycetidae</taxon>
        <taxon>Lulworthiales</taxon>
        <taxon>Lulworthiaceae</taxon>
        <taxon>Zalerion</taxon>
    </lineage>
</organism>
<dbReference type="EMBL" id="JAKWBI020000022">
    <property type="protein sequence ID" value="KAJ2905880.1"/>
    <property type="molecule type" value="Genomic_DNA"/>
</dbReference>